<reference evidence="1" key="1">
    <citation type="submission" date="2021-10" db="EMBL/GenBank/DDBJ databases">
        <title>Melipona bicolor Genome sequencing and assembly.</title>
        <authorList>
            <person name="Araujo N.S."/>
            <person name="Arias M.C."/>
        </authorList>
    </citation>
    <scope>NUCLEOTIDE SEQUENCE</scope>
    <source>
        <strain evidence="1">USP_2M_L1-L4_2017</strain>
        <tissue evidence="1">Whole body</tissue>
    </source>
</reference>
<dbReference type="Proteomes" id="UP001177670">
    <property type="component" value="Unassembled WGS sequence"/>
</dbReference>
<gene>
    <name evidence="1" type="ORF">K0M31_009780</name>
</gene>
<evidence type="ECO:0000313" key="1">
    <source>
        <dbReference type="EMBL" id="KAK1121930.1"/>
    </source>
</evidence>
<dbReference type="EMBL" id="JAHYIQ010000024">
    <property type="protein sequence ID" value="KAK1121930.1"/>
    <property type="molecule type" value="Genomic_DNA"/>
</dbReference>
<accession>A0AA40FMP8</accession>
<name>A0AA40FMP8_9HYME</name>
<evidence type="ECO:0000313" key="2">
    <source>
        <dbReference type="Proteomes" id="UP001177670"/>
    </source>
</evidence>
<comment type="caution">
    <text evidence="1">The sequence shown here is derived from an EMBL/GenBank/DDBJ whole genome shotgun (WGS) entry which is preliminary data.</text>
</comment>
<proteinExistence type="predicted"/>
<keyword evidence="2" id="KW-1185">Reference proteome</keyword>
<sequence length="106" mass="12478">MQRKKKQGYVMLGTFNPYPMYGPVLGYFGMQFISHVDRNAFQRKSFRQTEFSSEAWLELTTIGQLTQLKVLRVGDILVRCQEEYDVALFVFDRHDIEQTVERTSCN</sequence>
<dbReference type="AlphaFoldDB" id="A0AA40FMP8"/>
<protein>
    <submittedName>
        <fullName evidence="1">Uncharacterized protein</fullName>
    </submittedName>
</protein>
<organism evidence="1 2">
    <name type="scientific">Melipona bicolor</name>
    <dbReference type="NCBI Taxonomy" id="60889"/>
    <lineage>
        <taxon>Eukaryota</taxon>
        <taxon>Metazoa</taxon>
        <taxon>Ecdysozoa</taxon>
        <taxon>Arthropoda</taxon>
        <taxon>Hexapoda</taxon>
        <taxon>Insecta</taxon>
        <taxon>Pterygota</taxon>
        <taxon>Neoptera</taxon>
        <taxon>Endopterygota</taxon>
        <taxon>Hymenoptera</taxon>
        <taxon>Apocrita</taxon>
        <taxon>Aculeata</taxon>
        <taxon>Apoidea</taxon>
        <taxon>Anthophila</taxon>
        <taxon>Apidae</taxon>
        <taxon>Melipona</taxon>
    </lineage>
</organism>